<feature type="domain" description="RING-type" evidence="11">
    <location>
        <begin position="60"/>
        <end position="99"/>
    </location>
</feature>
<dbReference type="GO" id="GO:0005634">
    <property type="term" value="C:nucleus"/>
    <property type="evidence" value="ECO:0007669"/>
    <property type="project" value="UniProtKB-SubCell"/>
</dbReference>
<keyword evidence="6" id="KW-0862">Zinc</keyword>
<dbReference type="PROSITE" id="PS00518">
    <property type="entry name" value="ZF_RING_1"/>
    <property type="match status" value="1"/>
</dbReference>
<dbReference type="SUPFAM" id="SSF52113">
    <property type="entry name" value="BRCT domain"/>
    <property type="match status" value="1"/>
</dbReference>
<dbReference type="InterPro" id="IPR036420">
    <property type="entry name" value="BRCT_dom_sf"/>
</dbReference>
<dbReference type="GO" id="GO:0000724">
    <property type="term" value="P:double-strand break repair via homologous recombination"/>
    <property type="evidence" value="ECO:0007669"/>
    <property type="project" value="TreeGrafter"/>
</dbReference>
<dbReference type="GO" id="GO:0045944">
    <property type="term" value="P:positive regulation of transcription by RNA polymerase II"/>
    <property type="evidence" value="ECO:0007669"/>
    <property type="project" value="TreeGrafter"/>
</dbReference>
<feature type="region of interest" description="Disordered" evidence="10">
    <location>
        <begin position="152"/>
        <end position="259"/>
    </location>
</feature>
<dbReference type="Pfam" id="PF00533">
    <property type="entry name" value="BRCT"/>
    <property type="match status" value="1"/>
</dbReference>
<evidence type="ECO:0000256" key="6">
    <source>
        <dbReference type="ARBA" id="ARBA00022833"/>
    </source>
</evidence>
<evidence type="ECO:0000313" key="14">
    <source>
        <dbReference type="Proteomes" id="UP001150925"/>
    </source>
</evidence>
<feature type="compositionally biased region" description="Polar residues" evidence="10">
    <location>
        <begin position="154"/>
        <end position="170"/>
    </location>
</feature>
<dbReference type="InterPro" id="IPR017907">
    <property type="entry name" value="Znf_RING_CS"/>
</dbReference>
<name>A0A9W8E4Z3_9FUNG</name>
<evidence type="ECO:0000313" key="13">
    <source>
        <dbReference type="EMBL" id="KAJ1968171.1"/>
    </source>
</evidence>
<keyword evidence="5 9" id="KW-0863">Zinc-finger</keyword>
<dbReference type="GO" id="GO:0008270">
    <property type="term" value="F:zinc ion binding"/>
    <property type="evidence" value="ECO:0007669"/>
    <property type="project" value="UniProtKB-KW"/>
</dbReference>
<dbReference type="Proteomes" id="UP001150925">
    <property type="component" value="Unassembled WGS sequence"/>
</dbReference>
<feature type="region of interest" description="Disordered" evidence="10">
    <location>
        <begin position="482"/>
        <end position="515"/>
    </location>
</feature>
<evidence type="ECO:0000256" key="10">
    <source>
        <dbReference type="SAM" id="MobiDB-lite"/>
    </source>
</evidence>
<evidence type="ECO:0000256" key="8">
    <source>
        <dbReference type="ARBA" id="ARBA00023242"/>
    </source>
</evidence>
<dbReference type="PROSITE" id="PS50089">
    <property type="entry name" value="ZF_RING_2"/>
    <property type="match status" value="1"/>
</dbReference>
<keyword evidence="2" id="KW-0479">Metal-binding</keyword>
<organism evidence="13 14">
    <name type="scientific">Dispira parvispora</name>
    <dbReference type="NCBI Taxonomy" id="1520584"/>
    <lineage>
        <taxon>Eukaryota</taxon>
        <taxon>Fungi</taxon>
        <taxon>Fungi incertae sedis</taxon>
        <taxon>Zoopagomycota</taxon>
        <taxon>Kickxellomycotina</taxon>
        <taxon>Dimargaritomycetes</taxon>
        <taxon>Dimargaritales</taxon>
        <taxon>Dimargaritaceae</taxon>
        <taxon>Dispira</taxon>
    </lineage>
</organism>
<evidence type="ECO:0000256" key="9">
    <source>
        <dbReference type="PROSITE-ProRule" id="PRU00175"/>
    </source>
</evidence>
<feature type="compositionally biased region" description="Basic residues" evidence="10">
    <location>
        <begin position="1"/>
        <end position="10"/>
    </location>
</feature>
<dbReference type="EMBL" id="JANBPY010000221">
    <property type="protein sequence ID" value="KAJ1968171.1"/>
    <property type="molecule type" value="Genomic_DNA"/>
</dbReference>
<dbReference type="SMART" id="SM00292">
    <property type="entry name" value="BRCT"/>
    <property type="match status" value="2"/>
</dbReference>
<comment type="subcellular location">
    <subcellularLocation>
        <location evidence="1">Nucleus</location>
    </subcellularLocation>
</comment>
<protein>
    <submittedName>
        <fullName evidence="13">BRCA1-associated RING domain protein 1</fullName>
    </submittedName>
</protein>
<feature type="region of interest" description="Disordered" evidence="10">
    <location>
        <begin position="1"/>
        <end position="45"/>
    </location>
</feature>
<dbReference type="InterPro" id="IPR001357">
    <property type="entry name" value="BRCT_dom"/>
</dbReference>
<accession>A0A9W8E4Z3</accession>
<feature type="domain" description="BRCT" evidence="12">
    <location>
        <begin position="246"/>
        <end position="341"/>
    </location>
</feature>
<comment type="caution">
    <text evidence="13">The sequence shown here is derived from an EMBL/GenBank/DDBJ whole genome shotgun (WGS) entry which is preliminary data.</text>
</comment>
<dbReference type="AlphaFoldDB" id="A0A9W8E4Z3"/>
<dbReference type="InterPro" id="IPR013083">
    <property type="entry name" value="Znf_RING/FYVE/PHD"/>
</dbReference>
<evidence type="ECO:0000256" key="2">
    <source>
        <dbReference type="ARBA" id="ARBA00022723"/>
    </source>
</evidence>
<dbReference type="Pfam" id="PF13923">
    <property type="entry name" value="zf-C3HC4_2"/>
    <property type="match status" value="1"/>
</dbReference>
<keyword evidence="14" id="KW-1185">Reference proteome</keyword>
<dbReference type="Gene3D" id="3.30.40.10">
    <property type="entry name" value="Zinc/RING finger domain, C3HC4 (zinc finger)"/>
    <property type="match status" value="1"/>
</dbReference>
<keyword evidence="7" id="KW-0234">DNA repair</keyword>
<dbReference type="PANTHER" id="PTHR13763:SF0">
    <property type="entry name" value="BREAST CANCER TYPE 1 SUSCEPTIBILITY PROTEIN"/>
    <property type="match status" value="1"/>
</dbReference>
<evidence type="ECO:0000256" key="4">
    <source>
        <dbReference type="ARBA" id="ARBA00022763"/>
    </source>
</evidence>
<dbReference type="Gene3D" id="3.40.50.10190">
    <property type="entry name" value="BRCT domain"/>
    <property type="match status" value="1"/>
</dbReference>
<evidence type="ECO:0000256" key="1">
    <source>
        <dbReference type="ARBA" id="ARBA00004123"/>
    </source>
</evidence>
<proteinExistence type="predicted"/>
<keyword evidence="3" id="KW-0677">Repeat</keyword>
<evidence type="ECO:0000259" key="12">
    <source>
        <dbReference type="PROSITE" id="PS50172"/>
    </source>
</evidence>
<evidence type="ECO:0000256" key="5">
    <source>
        <dbReference type="ARBA" id="ARBA00022771"/>
    </source>
</evidence>
<reference evidence="13" key="1">
    <citation type="submission" date="2022-07" db="EMBL/GenBank/DDBJ databases">
        <title>Phylogenomic reconstructions and comparative analyses of Kickxellomycotina fungi.</title>
        <authorList>
            <person name="Reynolds N.K."/>
            <person name="Stajich J.E."/>
            <person name="Barry K."/>
            <person name="Grigoriev I.V."/>
            <person name="Crous P."/>
            <person name="Smith M.E."/>
        </authorList>
    </citation>
    <scope>NUCLEOTIDE SEQUENCE</scope>
    <source>
        <strain evidence="13">RSA 1196</strain>
    </source>
</reference>
<dbReference type="GO" id="GO:0004842">
    <property type="term" value="F:ubiquitin-protein transferase activity"/>
    <property type="evidence" value="ECO:0007669"/>
    <property type="project" value="TreeGrafter"/>
</dbReference>
<dbReference type="PANTHER" id="PTHR13763">
    <property type="entry name" value="BREAST CANCER TYPE 1 SUSCEPTIBILITY PROTEIN BRCA1"/>
    <property type="match status" value="1"/>
</dbReference>
<dbReference type="InterPro" id="IPR031099">
    <property type="entry name" value="BRCA1-associated"/>
</dbReference>
<dbReference type="SUPFAM" id="SSF57850">
    <property type="entry name" value="RING/U-box"/>
    <property type="match status" value="1"/>
</dbReference>
<keyword evidence="4" id="KW-0227">DNA damage</keyword>
<evidence type="ECO:0000256" key="3">
    <source>
        <dbReference type="ARBA" id="ARBA00022737"/>
    </source>
</evidence>
<keyword evidence="8" id="KW-0539">Nucleus</keyword>
<dbReference type="SMART" id="SM00184">
    <property type="entry name" value="RING"/>
    <property type="match status" value="1"/>
</dbReference>
<evidence type="ECO:0000259" key="11">
    <source>
        <dbReference type="PROSITE" id="PS50089"/>
    </source>
</evidence>
<dbReference type="PROSITE" id="PS50172">
    <property type="entry name" value="BRCT"/>
    <property type="match status" value="1"/>
</dbReference>
<feature type="compositionally biased region" description="Low complexity" evidence="10">
    <location>
        <begin position="26"/>
        <end position="40"/>
    </location>
</feature>
<dbReference type="InterPro" id="IPR001841">
    <property type="entry name" value="Znf_RING"/>
</dbReference>
<dbReference type="CDD" id="cd17734">
    <property type="entry name" value="BRCT_Bard1_rpt1"/>
    <property type="match status" value="1"/>
</dbReference>
<sequence>MRSTSRRKSSNKSPNKAGVDPNAKLAPMPGASPSSSSGSSEKLPTTLSGLLSRMQSEITCVICLGTLDQPCTTHCNHIFCRDCISRSLDIKNNGCPLCKAPITKRSLAENDSFGTVVQAVSGVITAYENIVGSTLQSQTSRYHYENLTLAPDPQLSQTYPHPTKETTTSAIKPPIIHVDQNLPKGKTARTSPPPNANTRKVPYRHPRSSPNSGEAEKRPRIRARKGRDVPPAPTPPSNSPTVQTIPKSGTLSSARIASSGLSSEHQNLLARAQEELGADVTSTVDSTVTHLVMETDHCRMVTRRTKKYLLALVCGCWIVDFAWLRGCLDHRKWLPEDSYQVQGDRKSNTVGGPQRAHCAIAAQQDKAVLASSSVGGESGSTGSPTLPRLLFSECYFILDSKFSPTATSLHDIRMFISMAGGTLIDSAQEASLLQHLQPTTTLPLHSSHPDLVYIFDPNQHPTAKRNRWEAAVGYEPSRQRRRVSTGSLITRRSTKAPLPTTTTQSTGTKPTRRSVASMDIETSLWPIATVMVTNTALSSPFEALPQLAVSFLPLNWVVDSVAAYQLL</sequence>
<gene>
    <name evidence="13" type="primary">BARD1_1</name>
    <name evidence="13" type="ORF">IWQ62_001402</name>
</gene>
<feature type="compositionally biased region" description="Low complexity" evidence="10">
    <location>
        <begin position="495"/>
        <end position="509"/>
    </location>
</feature>
<evidence type="ECO:0000256" key="7">
    <source>
        <dbReference type="ARBA" id="ARBA00023204"/>
    </source>
</evidence>
<dbReference type="OrthoDB" id="6270329at2759"/>